<proteinExistence type="predicted"/>
<gene>
    <name evidence="3" type="ORF">PYW07_000726</name>
</gene>
<feature type="compositionally biased region" description="Basic and acidic residues" evidence="2">
    <location>
        <begin position="481"/>
        <end position="496"/>
    </location>
</feature>
<sequence length="565" mass="62432">MATLENELRELKEQNNELAQKAQYWKMTAAQKEDEKLALMKEVNDLRLKLTRLRNNGGVQARKLDAALQDASEKAISHLVNASAEIAKSMEIAKAYMRERQELEAQSPRFSNIGGTPAAEKSERVHRVPPMMMGGQSLHPVVSLNRVMLNTANQRAASRAATNPNEPTRPAPERAVPMHMLQDVYIPLTRIDISDLQTHNIEMQVDTGDNNIQQVEVPVEFMRVEGMDEEEDLVIEGHLSEGEDYDRSRLDPVSEEEIIVEEDPAEMESAGLGQQNGAREGDWDRHGPPPPPQGPHDQEPTQPEEEGSFENPLEGPSWMLDETPTDPAAPAQMAPPESSPGGARAFSPTVRRRKRTSSPPPATPRHAHYSPRPSSSRRGSACGRILKVMLAKMPMDGAASGSPAPQRIVPTHMSASPGPGAGDARPRATVFDAPSPNGATDSRVIVSNRLEGEIAEQSARSSLGESLERDTQHANKRRYSREHDSARRHHNLDGRDSHHHGRMTSQDMRDSGQSSRQRSRLDSHDSRDSDSGSGGGGDSISEGRTRRVRKAVTYKEKPLNRKLRR</sequence>
<evidence type="ECO:0000256" key="1">
    <source>
        <dbReference type="SAM" id="Coils"/>
    </source>
</evidence>
<protein>
    <recommendedName>
        <fullName evidence="5">Shugoshin C-terminal domain-containing protein</fullName>
    </recommendedName>
</protein>
<evidence type="ECO:0008006" key="5">
    <source>
        <dbReference type="Google" id="ProtNLM"/>
    </source>
</evidence>
<name>A0AAD7YTK8_MYTSE</name>
<dbReference type="EMBL" id="JARGEI010000009">
    <property type="protein sequence ID" value="KAJ8726028.1"/>
    <property type="molecule type" value="Genomic_DNA"/>
</dbReference>
<feature type="compositionally biased region" description="Basic and acidic residues" evidence="2">
    <location>
        <begin position="519"/>
        <end position="530"/>
    </location>
</feature>
<feature type="compositionally biased region" description="Low complexity" evidence="2">
    <location>
        <begin position="370"/>
        <end position="384"/>
    </location>
</feature>
<organism evidence="3 4">
    <name type="scientific">Mythimna separata</name>
    <name type="common">Oriental armyworm</name>
    <name type="synonym">Pseudaletia separata</name>
    <dbReference type="NCBI Taxonomy" id="271217"/>
    <lineage>
        <taxon>Eukaryota</taxon>
        <taxon>Metazoa</taxon>
        <taxon>Ecdysozoa</taxon>
        <taxon>Arthropoda</taxon>
        <taxon>Hexapoda</taxon>
        <taxon>Insecta</taxon>
        <taxon>Pterygota</taxon>
        <taxon>Neoptera</taxon>
        <taxon>Endopterygota</taxon>
        <taxon>Lepidoptera</taxon>
        <taxon>Glossata</taxon>
        <taxon>Ditrysia</taxon>
        <taxon>Noctuoidea</taxon>
        <taxon>Noctuidae</taxon>
        <taxon>Noctuinae</taxon>
        <taxon>Hadenini</taxon>
        <taxon>Mythimna</taxon>
    </lineage>
</organism>
<keyword evidence="1" id="KW-0175">Coiled coil</keyword>
<feature type="region of interest" description="Disordered" evidence="2">
    <location>
        <begin position="259"/>
        <end position="565"/>
    </location>
</feature>
<accession>A0AAD7YTK8</accession>
<comment type="caution">
    <text evidence="3">The sequence shown here is derived from an EMBL/GenBank/DDBJ whole genome shotgun (WGS) entry which is preliminary data.</text>
</comment>
<dbReference type="Proteomes" id="UP001231518">
    <property type="component" value="Chromosome 10"/>
</dbReference>
<feature type="coiled-coil region" evidence="1">
    <location>
        <begin position="1"/>
        <end position="56"/>
    </location>
</feature>
<reference evidence="3" key="1">
    <citation type="submission" date="2023-03" db="EMBL/GenBank/DDBJ databases">
        <title>Chromosome-level genomes of two armyworms, Mythimna separata and Mythimna loreyi, provide insights into the biosynthesis and reception of sex pheromones.</title>
        <authorList>
            <person name="Zhao H."/>
        </authorList>
    </citation>
    <scope>NUCLEOTIDE SEQUENCE</scope>
    <source>
        <strain evidence="3">BeijingLab</strain>
        <tissue evidence="3">Pupa</tissue>
    </source>
</reference>
<keyword evidence="4" id="KW-1185">Reference proteome</keyword>
<evidence type="ECO:0000256" key="2">
    <source>
        <dbReference type="SAM" id="MobiDB-lite"/>
    </source>
</evidence>
<evidence type="ECO:0000313" key="3">
    <source>
        <dbReference type="EMBL" id="KAJ8726028.1"/>
    </source>
</evidence>
<dbReference type="AlphaFoldDB" id="A0AAD7YTK8"/>
<evidence type="ECO:0000313" key="4">
    <source>
        <dbReference type="Proteomes" id="UP001231518"/>
    </source>
</evidence>